<proteinExistence type="predicted"/>
<organism evidence="1 2">
    <name type="scientific">Termitidicoccus mucosus</name>
    <dbReference type="NCBI Taxonomy" id="1184151"/>
    <lineage>
        <taxon>Bacteria</taxon>
        <taxon>Pseudomonadati</taxon>
        <taxon>Verrucomicrobiota</taxon>
        <taxon>Opitutia</taxon>
        <taxon>Opitutales</taxon>
        <taxon>Opitutaceae</taxon>
        <taxon>Termitidicoccus</taxon>
    </lineage>
</organism>
<dbReference type="RefSeq" id="WP_068768535.1">
    <property type="nucleotide sequence ID" value="NZ_CP109796.1"/>
</dbReference>
<comment type="caution">
    <text evidence="1">The sequence shown here is derived from an EMBL/GenBank/DDBJ whole genome shotgun (WGS) entry which is preliminary data.</text>
</comment>
<reference evidence="1 2" key="1">
    <citation type="submission" date="2016-01" db="EMBL/GenBank/DDBJ databases">
        <title>High potential of lignocellulose degradation of a new Verrucomicrobia species.</title>
        <authorList>
            <person name="Wang Y."/>
            <person name="Shi Y."/>
            <person name="Qiu Z."/>
            <person name="Liu S."/>
            <person name="Yang H."/>
        </authorList>
    </citation>
    <scope>NUCLEOTIDE SEQUENCE [LARGE SCALE GENOMIC DNA]</scope>
    <source>
        <strain evidence="1 2">TSB47</strain>
    </source>
</reference>
<evidence type="ECO:0000313" key="2">
    <source>
        <dbReference type="Proteomes" id="UP000078486"/>
    </source>
</evidence>
<sequence>MNISAHTLEIDNRQFVGRMRSFLRKPHKTKLVTTMTLKKALWFSRHEPTPGQLASARDRGFEIINIPEGKLRGAAPLNSVPEGMSMLCDLLDTAQNLGASACFGVFPTAFLAAHFKKNTNKAVAVPLSGLPDTSRPLRLFASITTPVQEGGSPSLTHVSWEQIA</sequence>
<protein>
    <submittedName>
        <fullName evidence="1">Uncharacterized protein</fullName>
    </submittedName>
</protein>
<accession>A0A178IQR1</accession>
<name>A0A178IQR1_9BACT</name>
<dbReference type="EMBL" id="LRRQ01000015">
    <property type="protein sequence ID" value="OAM91765.1"/>
    <property type="molecule type" value="Genomic_DNA"/>
</dbReference>
<gene>
    <name evidence="1" type="ORF">AW736_01615</name>
</gene>
<keyword evidence="2" id="KW-1185">Reference proteome</keyword>
<dbReference type="Proteomes" id="UP000078486">
    <property type="component" value="Unassembled WGS sequence"/>
</dbReference>
<dbReference type="AlphaFoldDB" id="A0A178IQR1"/>
<evidence type="ECO:0000313" key="1">
    <source>
        <dbReference type="EMBL" id="OAM91765.1"/>
    </source>
</evidence>